<accession>J4KL17</accession>
<dbReference type="EMBL" id="JH725209">
    <property type="protein sequence ID" value="EJP61424.1"/>
    <property type="molecule type" value="Genomic_DNA"/>
</dbReference>
<evidence type="ECO:0000313" key="2">
    <source>
        <dbReference type="Proteomes" id="UP000002762"/>
    </source>
</evidence>
<reference evidence="1 2" key="1">
    <citation type="journal article" date="2012" name="Sci. Rep.">
        <title>Genomic perspectives on the evolution of fungal entomopathogenicity in Beauveria bassiana.</title>
        <authorList>
            <person name="Xiao G."/>
            <person name="Ying S.H."/>
            <person name="Zheng P."/>
            <person name="Wang Z.L."/>
            <person name="Zhang S."/>
            <person name="Xie X.Q."/>
            <person name="Shang Y."/>
            <person name="St Leger R.J."/>
            <person name="Zhao G.P."/>
            <person name="Wang C."/>
            <person name="Feng M.G."/>
        </authorList>
    </citation>
    <scope>NUCLEOTIDE SEQUENCE [LARGE SCALE GENOMIC DNA]</scope>
    <source>
        <strain evidence="1 2">ARSEF 2860</strain>
    </source>
</reference>
<proteinExistence type="predicted"/>
<organism evidence="1 2">
    <name type="scientific">Beauveria bassiana (strain ARSEF 2860)</name>
    <name type="common">White muscardine disease fungus</name>
    <name type="synonym">Tritirachium shiotae</name>
    <dbReference type="NCBI Taxonomy" id="655819"/>
    <lineage>
        <taxon>Eukaryota</taxon>
        <taxon>Fungi</taxon>
        <taxon>Dikarya</taxon>
        <taxon>Ascomycota</taxon>
        <taxon>Pezizomycotina</taxon>
        <taxon>Sordariomycetes</taxon>
        <taxon>Hypocreomycetidae</taxon>
        <taxon>Hypocreales</taxon>
        <taxon>Cordycipitaceae</taxon>
        <taxon>Beauveria</taxon>
    </lineage>
</organism>
<dbReference type="HOGENOM" id="CLU_700167_0_0_1"/>
<name>J4KL17_BEAB2</name>
<dbReference type="RefSeq" id="XP_008602933.1">
    <property type="nucleotide sequence ID" value="XM_008604711.1"/>
</dbReference>
<keyword evidence="2" id="KW-1185">Reference proteome</keyword>
<dbReference type="AlphaFoldDB" id="J4KL17"/>
<gene>
    <name evidence="1" type="ORF">BBA_09614</name>
</gene>
<evidence type="ECO:0000313" key="1">
    <source>
        <dbReference type="EMBL" id="EJP61424.1"/>
    </source>
</evidence>
<dbReference type="Proteomes" id="UP000002762">
    <property type="component" value="Unassembled WGS sequence"/>
</dbReference>
<dbReference type="InParanoid" id="J4KL17"/>
<sequence length="394" mass="42071">MGGSMSTSSGPSFGRADDEEYSYFGASFGGSNSYNGAAFPSDASPFSGRRPRFDSGFSSHAAASAFSPGPSFARGPAFAADTAIFPGPAFYAGSLFPHEPAFSCEKIPSLSTKPSIGDVDISKPNLAVGKWDYNIRPRVEIHAPKTFNFLDKTIGSDSIPVDVRFGGKAFVCRQEPGYDVGLSADYSGEVSNHRANHFEARMPRLSATFAKGKGIASVEPLDLAMSKTIFSCEYTVDTDALMRKKQTARDGPARVTIGGYAPLFVAPEGSRVIRGWPVNDSLAALDLSITGKLEKDWSTDSRTTLEVGRHNMFTPDSRYSTLTVRHCQKASSRVSARSQVDVLQSDVGLNWAVCLGVEGKGKIGTADIIVGGDIKMESDSKTPLTWSAAVKVKP</sequence>
<protein>
    <submittedName>
        <fullName evidence="1">Uncharacterized protein</fullName>
    </submittedName>
</protein>
<dbReference type="GeneID" id="19892626"/>